<dbReference type="OrthoDB" id="3695717at2"/>
<evidence type="ECO:0000313" key="2">
    <source>
        <dbReference type="Proteomes" id="UP000272729"/>
    </source>
</evidence>
<evidence type="ECO:0000313" key="1">
    <source>
        <dbReference type="EMBL" id="RKT73760.1"/>
    </source>
</evidence>
<gene>
    <name evidence="1" type="ORF">DFJ66_7097</name>
</gene>
<dbReference type="Proteomes" id="UP000272729">
    <property type="component" value="Unassembled WGS sequence"/>
</dbReference>
<organism evidence="1 2">
    <name type="scientific">Saccharothrix variisporea</name>
    <dbReference type="NCBI Taxonomy" id="543527"/>
    <lineage>
        <taxon>Bacteria</taxon>
        <taxon>Bacillati</taxon>
        <taxon>Actinomycetota</taxon>
        <taxon>Actinomycetes</taxon>
        <taxon>Pseudonocardiales</taxon>
        <taxon>Pseudonocardiaceae</taxon>
        <taxon>Saccharothrix</taxon>
    </lineage>
</organism>
<dbReference type="AlphaFoldDB" id="A0A495XHE5"/>
<accession>A0A495XHE5</accession>
<reference evidence="1 2" key="1">
    <citation type="submission" date="2018-10" db="EMBL/GenBank/DDBJ databases">
        <title>Sequencing the genomes of 1000 actinobacteria strains.</title>
        <authorList>
            <person name="Klenk H.-P."/>
        </authorList>
    </citation>
    <scope>NUCLEOTIDE SEQUENCE [LARGE SCALE GENOMIC DNA]</scope>
    <source>
        <strain evidence="1 2">DSM 43911</strain>
    </source>
</reference>
<sequence>MSAVTESLTVQVRAGLGEWRLHAAVRALATRHPELSDATSSARHVDHHDLSRQTALALTAAESRAAALQVVWLDGGTEGRLLLVARKDVLPTLPWHVLLPELVAEWKAVTPRVPARVG</sequence>
<dbReference type="RefSeq" id="WP_121227786.1">
    <property type="nucleotide sequence ID" value="NZ_JBIUBA010000051.1"/>
</dbReference>
<comment type="caution">
    <text evidence="1">The sequence shown here is derived from an EMBL/GenBank/DDBJ whole genome shotgun (WGS) entry which is preliminary data.</text>
</comment>
<protein>
    <submittedName>
        <fullName evidence="1">Uncharacterized protein</fullName>
    </submittedName>
</protein>
<dbReference type="EMBL" id="RBXR01000001">
    <property type="protein sequence ID" value="RKT73760.1"/>
    <property type="molecule type" value="Genomic_DNA"/>
</dbReference>
<proteinExistence type="predicted"/>
<name>A0A495XHE5_9PSEU</name>
<keyword evidence="2" id="KW-1185">Reference proteome</keyword>